<accession>A0ACB9KG17</accession>
<sequence>MSLYRLVVRSLRRSSTTDLTSQSVAATFLHHSKDTDLNSKLNPPRLSQNRSFAFSSAEEAAAERRRRKRRLRIEPPLNAIRPPPHQAPSRDPNAPRFPDSTSALVGPRLSLHNRVQSLIRAGDLDAASAVARHSVFSNTRPTVFTCNAIIAAMYRAKRYNDAIALFHFFFNQSNIVPNVVSYNNLINTHCDEGRVDVGLEVYRHIISNAPFSPSPVTYRHLTKGLIDAGRIEEAVVLLREMLAKGHGADSLVYNNLISGFLKLENLEKANELFDELKERCLVYDGVVNATYMEWFFNKGRDKEAMESYRSLMDRQFRMTPVTCNVLLEVLLKHDKKTGAWALFEQMLDNHTPPNFQAVNSDTFNIMVNECFTLGKFSEALATFKKAGTKPNSKPFAMDVAGYNNIIARCCENGMLSEAETLFEELCSKSLSPDVTTHRTLIDAYLKVERIDDVLRIFNRMVDLGLRVVASFGNKVFDELIKNGKAIDCAQVLSKMGEKDPKPDPTCYEVVIKGLCGEGLLDKSRDLLDEVTRYGIGVTPSLKEFVTEAFRKAGRGEEIEKLLEMNRWGYAPRPRPPPQMAGSHQPSRGVPHPGPASFGRRK</sequence>
<organism evidence="1 2">
    <name type="scientific">Bauhinia variegata</name>
    <name type="common">Purple orchid tree</name>
    <name type="synonym">Phanera variegata</name>
    <dbReference type="NCBI Taxonomy" id="167791"/>
    <lineage>
        <taxon>Eukaryota</taxon>
        <taxon>Viridiplantae</taxon>
        <taxon>Streptophyta</taxon>
        <taxon>Embryophyta</taxon>
        <taxon>Tracheophyta</taxon>
        <taxon>Spermatophyta</taxon>
        <taxon>Magnoliopsida</taxon>
        <taxon>eudicotyledons</taxon>
        <taxon>Gunneridae</taxon>
        <taxon>Pentapetalae</taxon>
        <taxon>rosids</taxon>
        <taxon>fabids</taxon>
        <taxon>Fabales</taxon>
        <taxon>Fabaceae</taxon>
        <taxon>Cercidoideae</taxon>
        <taxon>Cercideae</taxon>
        <taxon>Bauhiniinae</taxon>
        <taxon>Bauhinia</taxon>
    </lineage>
</organism>
<evidence type="ECO:0000313" key="2">
    <source>
        <dbReference type="Proteomes" id="UP000828941"/>
    </source>
</evidence>
<gene>
    <name evidence="1" type="ORF">L6164_036135</name>
</gene>
<comment type="caution">
    <text evidence="1">The sequence shown here is derived from an EMBL/GenBank/DDBJ whole genome shotgun (WGS) entry which is preliminary data.</text>
</comment>
<dbReference type="EMBL" id="CM039439">
    <property type="protein sequence ID" value="KAI4296153.1"/>
    <property type="molecule type" value="Genomic_DNA"/>
</dbReference>
<protein>
    <submittedName>
        <fullName evidence="1">Uncharacterized protein</fullName>
    </submittedName>
</protein>
<evidence type="ECO:0000313" key="1">
    <source>
        <dbReference type="EMBL" id="KAI4296153.1"/>
    </source>
</evidence>
<reference evidence="1 2" key="1">
    <citation type="journal article" date="2022" name="DNA Res.">
        <title>Chromosomal-level genome assembly of the orchid tree Bauhinia variegata (Leguminosae; Cercidoideae) supports the allotetraploid origin hypothesis of Bauhinia.</title>
        <authorList>
            <person name="Zhong Y."/>
            <person name="Chen Y."/>
            <person name="Zheng D."/>
            <person name="Pang J."/>
            <person name="Liu Y."/>
            <person name="Luo S."/>
            <person name="Meng S."/>
            <person name="Qian L."/>
            <person name="Wei D."/>
            <person name="Dai S."/>
            <person name="Zhou R."/>
        </authorList>
    </citation>
    <scope>NUCLEOTIDE SEQUENCE [LARGE SCALE GENOMIC DNA]</scope>
    <source>
        <strain evidence="1">BV-YZ2020</strain>
    </source>
</reference>
<proteinExistence type="predicted"/>
<name>A0ACB9KG17_BAUVA</name>
<dbReference type="Proteomes" id="UP000828941">
    <property type="component" value="Chromosome 14"/>
</dbReference>
<keyword evidence="2" id="KW-1185">Reference proteome</keyword>